<dbReference type="PANTHER" id="PTHR11702:SF31">
    <property type="entry name" value="MITOCHONDRIAL RIBOSOME-ASSOCIATED GTPASE 2"/>
    <property type="match status" value="1"/>
</dbReference>
<dbReference type="NCBIfam" id="TIGR02729">
    <property type="entry name" value="Obg_CgtA"/>
    <property type="match status" value="1"/>
</dbReference>
<evidence type="ECO:0008006" key="7">
    <source>
        <dbReference type="Google" id="ProtNLM"/>
    </source>
</evidence>
<dbReference type="InterPro" id="IPR045086">
    <property type="entry name" value="OBG_GTPase"/>
</dbReference>
<dbReference type="HAMAP" id="MF_01454">
    <property type="entry name" value="GTPase_Obg"/>
    <property type="match status" value="1"/>
</dbReference>
<dbReference type="PIRSF" id="PIRSF002401">
    <property type="entry name" value="GTP_bd_Obg/CgtA"/>
    <property type="match status" value="1"/>
</dbReference>
<dbReference type="Gene3D" id="2.70.210.12">
    <property type="entry name" value="GTP1/OBG domain"/>
    <property type="match status" value="1"/>
</dbReference>
<dbReference type="SUPFAM" id="SSF52540">
    <property type="entry name" value="P-loop containing nucleoside triphosphate hydrolases"/>
    <property type="match status" value="1"/>
</dbReference>
<keyword evidence="2" id="KW-0547">Nucleotide-binding</keyword>
<reference evidence="6" key="1">
    <citation type="submission" date="2018-05" db="EMBL/GenBank/DDBJ databases">
        <authorList>
            <person name="Lanie J.A."/>
            <person name="Ng W.-L."/>
            <person name="Kazmierczak K.M."/>
            <person name="Andrzejewski T.M."/>
            <person name="Davidsen T.M."/>
            <person name="Wayne K.J."/>
            <person name="Tettelin H."/>
            <person name="Glass J.I."/>
            <person name="Rusch D."/>
            <person name="Podicherti R."/>
            <person name="Tsui H.-C.T."/>
            <person name="Winkler M.E."/>
        </authorList>
    </citation>
    <scope>NUCLEOTIDE SEQUENCE</scope>
</reference>
<keyword evidence="3" id="KW-0342">GTP-binding</keyword>
<dbReference type="PROSITE" id="PS00905">
    <property type="entry name" value="GTP1_OBG"/>
    <property type="match status" value="1"/>
</dbReference>
<comment type="similarity">
    <text evidence="1">Belongs to the TRAFAC class OBG-HflX-like GTPase superfamily. OBG GTPase family.</text>
</comment>
<organism evidence="6">
    <name type="scientific">marine metagenome</name>
    <dbReference type="NCBI Taxonomy" id="408172"/>
    <lineage>
        <taxon>unclassified sequences</taxon>
        <taxon>metagenomes</taxon>
        <taxon>ecological metagenomes</taxon>
    </lineage>
</organism>
<dbReference type="Pfam" id="PF01018">
    <property type="entry name" value="GTP1_OBG"/>
    <property type="match status" value="1"/>
</dbReference>
<dbReference type="InterPro" id="IPR036726">
    <property type="entry name" value="GTP1_OBG_dom_sf"/>
</dbReference>
<dbReference type="Pfam" id="PF01926">
    <property type="entry name" value="MMR_HSR1"/>
    <property type="match status" value="1"/>
</dbReference>
<dbReference type="CDD" id="cd01898">
    <property type="entry name" value="Obg"/>
    <property type="match status" value="1"/>
</dbReference>
<dbReference type="PROSITE" id="PS51710">
    <property type="entry name" value="G_OBG"/>
    <property type="match status" value="1"/>
</dbReference>
<evidence type="ECO:0000256" key="1">
    <source>
        <dbReference type="ARBA" id="ARBA00007699"/>
    </source>
</evidence>
<evidence type="ECO:0000256" key="2">
    <source>
        <dbReference type="ARBA" id="ARBA00022741"/>
    </source>
</evidence>
<evidence type="ECO:0000256" key="3">
    <source>
        <dbReference type="ARBA" id="ARBA00023134"/>
    </source>
</evidence>
<sequence>MKFVDEAVVSVKAGNGGNGCLSFRREKFIAKGGPNGGNGGAGGSVLLVASDRTNTLVDFKVLREYRAESGLHGKGQNRTGRSGDDLKIIVPVGTVIYDKDTGELFGDLTSLDQEIMVAEGGHGGLGNAHFKSSINRSPRRTTLGTKGESRNLDLELKLIADVGLLGMPNAGKSTLIRAISAAKPKVADYPFTTLHPNLGVVSVGPDQSFVIADIPGLIKGAADGLGLGIKFLKHLQRTQLLLHIVDIMPFDDSMNPVEVFHELEHELEKFSDELAAKPRWLIINKIDLLEKKEIITYCEKFVNNLNWSGPVFEISAISGQGTKDLSKAISQELTKMRKVKEAL</sequence>
<evidence type="ECO:0000259" key="4">
    <source>
        <dbReference type="PROSITE" id="PS51710"/>
    </source>
</evidence>
<accession>A0A381QN58</accession>
<proteinExistence type="inferred from homology"/>
<dbReference type="SUPFAM" id="SSF82051">
    <property type="entry name" value="Obg GTP-binding protein N-terminal domain"/>
    <property type="match status" value="1"/>
</dbReference>
<dbReference type="EMBL" id="UINC01001427">
    <property type="protein sequence ID" value="SUZ80470.1"/>
    <property type="molecule type" value="Genomic_DNA"/>
</dbReference>
<dbReference type="InterPro" id="IPR006073">
    <property type="entry name" value="GTP-bd"/>
</dbReference>
<protein>
    <recommendedName>
        <fullName evidence="7">OBG-type G domain-containing protein</fullName>
    </recommendedName>
</protein>
<dbReference type="InterPro" id="IPR006074">
    <property type="entry name" value="GTP1-OBG_CS"/>
</dbReference>
<dbReference type="InterPro" id="IPR014100">
    <property type="entry name" value="GTP-bd_Obg/CgtA"/>
</dbReference>
<gene>
    <name evidence="6" type="ORF">METZ01_LOCUS33324</name>
</gene>
<dbReference type="Gene3D" id="3.40.50.300">
    <property type="entry name" value="P-loop containing nucleotide triphosphate hydrolases"/>
    <property type="match status" value="1"/>
</dbReference>
<dbReference type="PRINTS" id="PR00326">
    <property type="entry name" value="GTP1OBG"/>
</dbReference>
<evidence type="ECO:0000259" key="5">
    <source>
        <dbReference type="PROSITE" id="PS51883"/>
    </source>
</evidence>
<dbReference type="NCBIfam" id="NF008955">
    <property type="entry name" value="PRK12297.1"/>
    <property type="match status" value="1"/>
</dbReference>
<feature type="domain" description="OBG-type G" evidence="4">
    <location>
        <begin position="160"/>
        <end position="334"/>
    </location>
</feature>
<dbReference type="InterPro" id="IPR031167">
    <property type="entry name" value="G_OBG"/>
</dbReference>
<dbReference type="NCBIfam" id="NF008956">
    <property type="entry name" value="PRK12299.1"/>
    <property type="match status" value="1"/>
</dbReference>
<dbReference type="PROSITE" id="PS51883">
    <property type="entry name" value="OBG"/>
    <property type="match status" value="1"/>
</dbReference>
<name>A0A381QN58_9ZZZZ</name>
<evidence type="ECO:0000313" key="6">
    <source>
        <dbReference type="EMBL" id="SUZ80470.1"/>
    </source>
</evidence>
<dbReference type="GO" id="GO:0000287">
    <property type="term" value="F:magnesium ion binding"/>
    <property type="evidence" value="ECO:0007669"/>
    <property type="project" value="InterPro"/>
</dbReference>
<dbReference type="GO" id="GO:0003924">
    <property type="term" value="F:GTPase activity"/>
    <property type="evidence" value="ECO:0007669"/>
    <property type="project" value="InterPro"/>
</dbReference>
<feature type="domain" description="Obg" evidence="5">
    <location>
        <begin position="1"/>
        <end position="159"/>
    </location>
</feature>
<dbReference type="PANTHER" id="PTHR11702">
    <property type="entry name" value="DEVELOPMENTALLY REGULATED GTP-BINDING PROTEIN-RELATED"/>
    <property type="match status" value="1"/>
</dbReference>
<dbReference type="GO" id="GO:0005525">
    <property type="term" value="F:GTP binding"/>
    <property type="evidence" value="ECO:0007669"/>
    <property type="project" value="UniProtKB-KW"/>
</dbReference>
<dbReference type="InterPro" id="IPR006169">
    <property type="entry name" value="GTP1_OBG_dom"/>
</dbReference>
<dbReference type="InterPro" id="IPR027417">
    <property type="entry name" value="P-loop_NTPase"/>
</dbReference>
<dbReference type="FunFam" id="2.70.210.12:FF:000001">
    <property type="entry name" value="GTPase Obg"/>
    <property type="match status" value="1"/>
</dbReference>
<dbReference type="NCBIfam" id="NF008954">
    <property type="entry name" value="PRK12296.1"/>
    <property type="match status" value="1"/>
</dbReference>
<dbReference type="AlphaFoldDB" id="A0A381QN58"/>